<evidence type="ECO:0000256" key="1">
    <source>
        <dbReference type="ARBA" id="ARBA00004370"/>
    </source>
</evidence>
<dbReference type="CDD" id="cd07302">
    <property type="entry name" value="CHD"/>
    <property type="match status" value="1"/>
</dbReference>
<feature type="region of interest" description="Disordered" evidence="7">
    <location>
        <begin position="532"/>
        <end position="567"/>
    </location>
</feature>
<dbReference type="GO" id="GO:0005886">
    <property type="term" value="C:plasma membrane"/>
    <property type="evidence" value="ECO:0007669"/>
    <property type="project" value="TreeGrafter"/>
</dbReference>
<organism evidence="11 12">
    <name type="scientific">Seminavis robusta</name>
    <dbReference type="NCBI Taxonomy" id="568900"/>
    <lineage>
        <taxon>Eukaryota</taxon>
        <taxon>Sar</taxon>
        <taxon>Stramenopiles</taxon>
        <taxon>Ochrophyta</taxon>
        <taxon>Bacillariophyta</taxon>
        <taxon>Bacillariophyceae</taxon>
        <taxon>Bacillariophycidae</taxon>
        <taxon>Naviculales</taxon>
        <taxon>Naviculaceae</taxon>
        <taxon>Seminavis</taxon>
    </lineage>
</organism>
<feature type="transmembrane region" description="Helical" evidence="8">
    <location>
        <begin position="476"/>
        <end position="496"/>
    </location>
</feature>
<keyword evidence="6" id="KW-0456">Lyase</keyword>
<dbReference type="PANTHER" id="PTHR11920:SF335">
    <property type="entry name" value="GUANYLATE CYCLASE"/>
    <property type="match status" value="1"/>
</dbReference>
<dbReference type="PROSITE" id="PS51845">
    <property type="entry name" value="PDEASE_I_2"/>
    <property type="match status" value="1"/>
</dbReference>
<dbReference type="Pfam" id="PF00211">
    <property type="entry name" value="Guanylate_cyc"/>
    <property type="match status" value="1"/>
</dbReference>
<dbReference type="InterPro" id="IPR050401">
    <property type="entry name" value="Cyclic_nucleotide_synthase"/>
</dbReference>
<evidence type="ECO:0000256" key="7">
    <source>
        <dbReference type="SAM" id="MobiDB-lite"/>
    </source>
</evidence>
<dbReference type="GO" id="GO:0001653">
    <property type="term" value="F:peptide receptor activity"/>
    <property type="evidence" value="ECO:0007669"/>
    <property type="project" value="TreeGrafter"/>
</dbReference>
<protein>
    <submittedName>
        <fullName evidence="11">Receptor-type guanylate cyclase gcy</fullName>
    </submittedName>
</protein>
<dbReference type="GO" id="GO:0035556">
    <property type="term" value="P:intracellular signal transduction"/>
    <property type="evidence" value="ECO:0007669"/>
    <property type="project" value="InterPro"/>
</dbReference>
<proteinExistence type="predicted"/>
<dbReference type="SUPFAM" id="SSF109604">
    <property type="entry name" value="HD-domain/PDEase-like"/>
    <property type="match status" value="1"/>
</dbReference>
<feature type="compositionally biased region" description="Low complexity" evidence="7">
    <location>
        <begin position="49"/>
        <end position="62"/>
    </location>
</feature>
<evidence type="ECO:0000256" key="6">
    <source>
        <dbReference type="ARBA" id="ARBA00023239"/>
    </source>
</evidence>
<dbReference type="GO" id="GO:0000166">
    <property type="term" value="F:nucleotide binding"/>
    <property type="evidence" value="ECO:0007669"/>
    <property type="project" value="UniProtKB-KW"/>
</dbReference>
<evidence type="ECO:0000256" key="2">
    <source>
        <dbReference type="ARBA" id="ARBA00022692"/>
    </source>
</evidence>
<dbReference type="Proteomes" id="UP001153069">
    <property type="component" value="Unassembled WGS sequence"/>
</dbReference>
<dbReference type="PROSITE" id="PS50125">
    <property type="entry name" value="GUANYLATE_CYCLASE_2"/>
    <property type="match status" value="1"/>
</dbReference>
<dbReference type="InterPro" id="IPR029787">
    <property type="entry name" value="Nucleotide_cyclase"/>
</dbReference>
<dbReference type="SUPFAM" id="SSF55073">
    <property type="entry name" value="Nucleotide cyclase"/>
    <property type="match status" value="1"/>
</dbReference>
<gene>
    <name evidence="11" type="ORF">SEMRO_8_G006540.1</name>
</gene>
<feature type="domain" description="Guanylate cyclase" evidence="9">
    <location>
        <begin position="584"/>
        <end position="718"/>
    </location>
</feature>
<feature type="compositionally biased region" description="Polar residues" evidence="7">
    <location>
        <begin position="546"/>
        <end position="558"/>
    </location>
</feature>
<comment type="subcellular location">
    <subcellularLocation>
        <location evidence="1">Membrane</location>
    </subcellularLocation>
</comment>
<reference evidence="11" key="1">
    <citation type="submission" date="2020-06" db="EMBL/GenBank/DDBJ databases">
        <authorList>
            <consortium name="Plant Systems Biology data submission"/>
        </authorList>
    </citation>
    <scope>NUCLEOTIDE SEQUENCE</scope>
    <source>
        <strain evidence="11">D6</strain>
    </source>
</reference>
<keyword evidence="2 8" id="KW-0812">Transmembrane</keyword>
<evidence type="ECO:0000256" key="8">
    <source>
        <dbReference type="SAM" id="Phobius"/>
    </source>
</evidence>
<feature type="domain" description="PDEase" evidence="10">
    <location>
        <begin position="888"/>
        <end position="1045"/>
    </location>
</feature>
<evidence type="ECO:0000313" key="11">
    <source>
        <dbReference type="EMBL" id="CAB9496686.1"/>
    </source>
</evidence>
<keyword evidence="12" id="KW-1185">Reference proteome</keyword>
<evidence type="ECO:0000313" key="12">
    <source>
        <dbReference type="Proteomes" id="UP001153069"/>
    </source>
</evidence>
<evidence type="ECO:0000259" key="9">
    <source>
        <dbReference type="PROSITE" id="PS50125"/>
    </source>
</evidence>
<dbReference type="InterPro" id="IPR036971">
    <property type="entry name" value="PDEase_catalytic_dom_sf"/>
</dbReference>
<sequence>MTMALANGSDSGEDDSGYRNHHRRNHHEVVEEYHDELSLSEDSSDGDIHGSSQSGSSTATTSKKITEETNEKLAQRETRHVLYLRLLVCAILLAAALAVSLMVYNISIQAEEDQFQLQFLGAASKVTDTFLEIANDRLGYAGALVVSLVSHAIDREGAWPFVTLSNFPQRAQSVKEQSGILSIGVNPIVERRERRDWENYTLHHPEAVKYYNDSMEYNQRVGLDELDNRRPVQTDDEDLDIQSSGIANRIYDLARFQGSKAKISPGKDRYLPAWLLSPFTSSRAMINQDRSSNSEGLRLCLLHDAVVFEGLQFARPGYGFDEDPYTSEIAWLLSIANKEPTLYLGDLFSTVYLPLYDSFKENRRTVGIMRLVFHWARFFRDILPPSQNGILFVLEDTCSEPFTYVINGGTVEPLGVGDLHDPKYDFLEQRADFRNVSRISDGTAVGMALYQDSCPITIRVYPTKEFHDSFRTNNPAIITVAVACVFVFAMLMFFVYDRLVERRQRLVLKKAEQTSAIVSSLFPKNVRDRMMEETNKTRKKEEARSMFSNPNHHNNPRQSLVSNRSNSLNGRNGAPIADLFPEATVMFADIAGFTAWSSSRDPAQVFLLLQNIYQAFDRLAAKRQVFKVETIGDSYVAVTGCPTPQPRHALIMARFAAECMGAMRSVVQSLYTELGPDTADLTMRFGINSGPVTAGVLMGDRARFQLFGDTVNTAARMESTGVKDKIQASKSTADILTEYGKQHWLQMREDKVHAKGKGLLTTYFVSPWAHKEGTTVTSSDSGQYDPDALAQTSGHTPSPEEPVPEMAYGRLVEWMTELFKSYVKDIVAKRAVTPKKSARSDSKKIAGGTPLDEVVEIIELPQFDPKALEALARSGRSVVLDDEITSLLREYVAVIASLYHNNPFHNFDHACHVTMAANKFLKRVVKPGEGTFEGAHDAREMASQLHDYTHGIHSDPITLFAIVFSALIHDVDHMGVSNAQLEKENEDLAILYKHKSIAEQNSLDVAWDHLMSDKFEKLRNYIFATPSDLARFREVVVNVVLATDIFDKELNDLRKTRWNKAFSEDSESSLSKVQKNGLRATIVIEHIMQASDVSHTMQHWHVYRKWNKNLFQEMTLAHREGRMSKDPATFWYQGELGFFDNYIIPLAKKLKECNVFGVTSDECLNYAMQNREEWEERGQSIVAEMVEELRRSGTEPAP</sequence>
<dbReference type="AlphaFoldDB" id="A0A9N8D7M4"/>
<evidence type="ECO:0000256" key="3">
    <source>
        <dbReference type="ARBA" id="ARBA00022741"/>
    </source>
</evidence>
<feature type="region of interest" description="Disordered" evidence="7">
    <location>
        <begin position="1"/>
        <end position="71"/>
    </location>
</feature>
<dbReference type="Gene3D" id="3.30.70.1230">
    <property type="entry name" value="Nucleotide cyclase"/>
    <property type="match status" value="1"/>
</dbReference>
<dbReference type="PANTHER" id="PTHR11920">
    <property type="entry name" value="GUANYLYL CYCLASE"/>
    <property type="match status" value="1"/>
</dbReference>
<accession>A0A9N8D7M4</accession>
<comment type="caution">
    <text evidence="11">The sequence shown here is derived from an EMBL/GenBank/DDBJ whole genome shotgun (WGS) entry which is preliminary data.</text>
</comment>
<name>A0A9N8D7M4_9STRA</name>
<dbReference type="Gene3D" id="1.10.1300.10">
    <property type="entry name" value="3'5'-cyclic nucleotide phosphodiesterase, catalytic domain"/>
    <property type="match status" value="1"/>
</dbReference>
<dbReference type="InterPro" id="IPR003607">
    <property type="entry name" value="HD/PDEase_dom"/>
</dbReference>
<feature type="compositionally biased region" description="Basic and acidic residues" evidence="7">
    <location>
        <begin position="27"/>
        <end position="37"/>
    </location>
</feature>
<keyword evidence="4 8" id="KW-1133">Transmembrane helix</keyword>
<dbReference type="GO" id="GO:0004016">
    <property type="term" value="F:adenylate cyclase activity"/>
    <property type="evidence" value="ECO:0007669"/>
    <property type="project" value="TreeGrafter"/>
</dbReference>
<dbReference type="InterPro" id="IPR001054">
    <property type="entry name" value="A/G_cyclase"/>
</dbReference>
<dbReference type="SMART" id="SM00044">
    <property type="entry name" value="CYCc"/>
    <property type="match status" value="1"/>
</dbReference>
<dbReference type="GO" id="GO:0007168">
    <property type="term" value="P:receptor guanylyl cyclase signaling pathway"/>
    <property type="evidence" value="ECO:0007669"/>
    <property type="project" value="TreeGrafter"/>
</dbReference>
<keyword evidence="3" id="KW-0547">Nucleotide-binding</keyword>
<evidence type="ECO:0000256" key="4">
    <source>
        <dbReference type="ARBA" id="ARBA00022989"/>
    </source>
</evidence>
<feature type="compositionally biased region" description="Basic and acidic residues" evidence="7">
    <location>
        <begin position="532"/>
        <end position="544"/>
    </location>
</feature>
<evidence type="ECO:0000259" key="10">
    <source>
        <dbReference type="PROSITE" id="PS51845"/>
    </source>
</evidence>
<feature type="transmembrane region" description="Helical" evidence="8">
    <location>
        <begin position="82"/>
        <end position="104"/>
    </location>
</feature>
<dbReference type="GO" id="GO:0004383">
    <property type="term" value="F:guanylate cyclase activity"/>
    <property type="evidence" value="ECO:0007669"/>
    <property type="project" value="TreeGrafter"/>
</dbReference>
<dbReference type="InterPro" id="IPR002073">
    <property type="entry name" value="PDEase_catalytic_dom"/>
</dbReference>
<dbReference type="Pfam" id="PF00233">
    <property type="entry name" value="PDEase_I"/>
    <property type="match status" value="1"/>
</dbReference>
<keyword evidence="5 8" id="KW-0472">Membrane</keyword>
<evidence type="ECO:0000256" key="5">
    <source>
        <dbReference type="ARBA" id="ARBA00023136"/>
    </source>
</evidence>
<dbReference type="GO" id="GO:0004114">
    <property type="term" value="F:3',5'-cyclic-nucleotide phosphodiesterase activity"/>
    <property type="evidence" value="ECO:0007669"/>
    <property type="project" value="InterPro"/>
</dbReference>
<dbReference type="EMBL" id="CAICTM010000008">
    <property type="protein sequence ID" value="CAB9496686.1"/>
    <property type="molecule type" value="Genomic_DNA"/>
</dbReference>
<dbReference type="SMART" id="SM00471">
    <property type="entry name" value="HDc"/>
    <property type="match status" value="1"/>
</dbReference>
<keyword evidence="11" id="KW-0675">Receptor</keyword>
<feature type="region of interest" description="Disordered" evidence="7">
    <location>
        <begin position="774"/>
        <end position="803"/>
    </location>
</feature>